<organism evidence="7 8">
    <name type="scientific">Methylophaga sulfidovorans</name>
    <dbReference type="NCBI Taxonomy" id="45496"/>
    <lineage>
        <taxon>Bacteria</taxon>
        <taxon>Pseudomonadati</taxon>
        <taxon>Pseudomonadota</taxon>
        <taxon>Gammaproteobacteria</taxon>
        <taxon>Thiotrichales</taxon>
        <taxon>Piscirickettsiaceae</taxon>
        <taxon>Methylophaga</taxon>
    </lineage>
</organism>
<feature type="domain" description="NAD-dependent epimerase/dehydratase" evidence="6">
    <location>
        <begin position="3"/>
        <end position="228"/>
    </location>
</feature>
<protein>
    <recommendedName>
        <fullName evidence="3">UDP-glucose 4-epimerase</fullName>
    </recommendedName>
    <alternativeName>
        <fullName evidence="5">Galactowaldenase</fullName>
    </alternativeName>
    <alternativeName>
        <fullName evidence="4">UDP-galactose 4-epimerase</fullName>
    </alternativeName>
</protein>
<keyword evidence="8" id="KW-1185">Reference proteome</keyword>
<dbReference type="RefSeq" id="WP_091712765.1">
    <property type="nucleotide sequence ID" value="NZ_FOSH01000006.1"/>
</dbReference>
<comment type="similarity">
    <text evidence="2">Belongs to the NAD(P)-dependent epimerase/dehydratase family.</text>
</comment>
<evidence type="ECO:0000256" key="4">
    <source>
        <dbReference type="ARBA" id="ARBA00031367"/>
    </source>
</evidence>
<dbReference type="PANTHER" id="PTHR43725:SF53">
    <property type="entry name" value="UDP-ARABINOSE 4-EPIMERASE 1"/>
    <property type="match status" value="1"/>
</dbReference>
<name>A0A1I3XMP0_9GAMM</name>
<dbReference type="InterPro" id="IPR036291">
    <property type="entry name" value="NAD(P)-bd_dom_sf"/>
</dbReference>
<dbReference type="Proteomes" id="UP000198924">
    <property type="component" value="Unassembled WGS sequence"/>
</dbReference>
<dbReference type="AlphaFoldDB" id="A0A1I3XMP0"/>
<evidence type="ECO:0000256" key="5">
    <source>
        <dbReference type="ARBA" id="ARBA00033067"/>
    </source>
</evidence>
<gene>
    <name evidence="7" type="ORF">SAMN04488079_106156</name>
</gene>
<evidence type="ECO:0000256" key="2">
    <source>
        <dbReference type="ARBA" id="ARBA00007637"/>
    </source>
</evidence>
<evidence type="ECO:0000313" key="7">
    <source>
        <dbReference type="EMBL" id="SFK20793.1"/>
    </source>
</evidence>
<dbReference type="Gene3D" id="3.90.25.10">
    <property type="entry name" value="UDP-galactose 4-epimerase, domain 1"/>
    <property type="match status" value="1"/>
</dbReference>
<accession>A0A1I3XMP0</accession>
<evidence type="ECO:0000259" key="6">
    <source>
        <dbReference type="Pfam" id="PF01370"/>
    </source>
</evidence>
<evidence type="ECO:0000256" key="1">
    <source>
        <dbReference type="ARBA" id="ARBA00004947"/>
    </source>
</evidence>
<dbReference type="SUPFAM" id="SSF51735">
    <property type="entry name" value="NAD(P)-binding Rossmann-fold domains"/>
    <property type="match status" value="1"/>
</dbReference>
<dbReference type="OrthoDB" id="9803010at2"/>
<dbReference type="EMBL" id="FOSH01000006">
    <property type="protein sequence ID" value="SFK20793.1"/>
    <property type="molecule type" value="Genomic_DNA"/>
</dbReference>
<evidence type="ECO:0000313" key="8">
    <source>
        <dbReference type="Proteomes" id="UP000198924"/>
    </source>
</evidence>
<dbReference type="STRING" id="45496.SAMN04488079_106156"/>
<dbReference type="Gene3D" id="3.40.50.720">
    <property type="entry name" value="NAD(P)-binding Rossmann-like Domain"/>
    <property type="match status" value="1"/>
</dbReference>
<proteinExistence type="inferred from homology"/>
<evidence type="ECO:0000256" key="3">
    <source>
        <dbReference type="ARBA" id="ARBA00018569"/>
    </source>
</evidence>
<reference evidence="8" key="1">
    <citation type="submission" date="2016-10" db="EMBL/GenBank/DDBJ databases">
        <authorList>
            <person name="Varghese N."/>
            <person name="Submissions S."/>
        </authorList>
    </citation>
    <scope>NUCLEOTIDE SEQUENCE [LARGE SCALE GENOMIC DNA]</scope>
    <source>
        <strain evidence="8">DSM 11578</strain>
    </source>
</reference>
<comment type="pathway">
    <text evidence="1">Carbohydrate metabolism; galactose metabolism.</text>
</comment>
<dbReference type="Pfam" id="PF01370">
    <property type="entry name" value="Epimerase"/>
    <property type="match status" value="1"/>
</dbReference>
<dbReference type="InterPro" id="IPR001509">
    <property type="entry name" value="Epimerase_deHydtase"/>
</dbReference>
<sequence>MNVLILGGTGFLGNHVTDVIVAKGHNVRIFDKSVVERSDVEFINADFSDRMALSGALIGIDVVIHMISTSVPSTSNHDPISDINGNLVNTINLLDLMRQANVSNLVYFSSGGTVYGIPDYSPMDENHKTNPICSYGIVKLAIEKYLHMYHSLYGISSTILRPSNPYGPGQKRMGVQGFIGTCLHAAVKNSKLTVWGDGSVIRDYIYVSDMVNATIKAMELLPQGVFNISSGKGYSLNEIILTIEMLTNKKINVEYREQRNFDVPEMILDNTKALKKLAWEPLISLDAGLKQSLSFFEDY</sequence>
<dbReference type="PANTHER" id="PTHR43725">
    <property type="entry name" value="UDP-GLUCOSE 4-EPIMERASE"/>
    <property type="match status" value="1"/>
</dbReference>